<name>W5W502_9PSEU</name>
<proteinExistence type="predicted"/>
<feature type="chain" id="PRO_5004874899" description="DUF5666 domain-containing protein" evidence="1">
    <location>
        <begin position="23"/>
        <end position="139"/>
    </location>
</feature>
<evidence type="ECO:0000256" key="1">
    <source>
        <dbReference type="SAM" id="SignalP"/>
    </source>
</evidence>
<reference evidence="2 3" key="1">
    <citation type="journal article" date="2014" name="BMC Genomics">
        <title>Complete genome sequence of producer of the glycopeptide antibiotic Aculeximycin Kutzneria albida DSM 43870T, a representative of minor genus of Pseudonocardiaceae.</title>
        <authorList>
            <person name="Rebets Y."/>
            <person name="Tokovenko B."/>
            <person name="Lushchyk I."/>
            <person name="Ruckert C."/>
            <person name="Zaburannyi N."/>
            <person name="Bechthold A."/>
            <person name="Kalinowski J."/>
            <person name="Luzhetskyy A."/>
        </authorList>
    </citation>
    <scope>NUCLEOTIDE SEQUENCE [LARGE SCALE GENOMIC DNA]</scope>
    <source>
        <strain evidence="2">DSM 43870</strain>
    </source>
</reference>
<dbReference type="Proteomes" id="UP000019225">
    <property type="component" value="Chromosome"/>
</dbReference>
<evidence type="ECO:0000313" key="2">
    <source>
        <dbReference type="EMBL" id="AHH95845.1"/>
    </source>
</evidence>
<dbReference type="AlphaFoldDB" id="W5W502"/>
<feature type="signal peptide" evidence="1">
    <location>
        <begin position="1"/>
        <end position="22"/>
    </location>
</feature>
<sequence length="139" mass="13943">MALAASVAVAGLLGIGGGVALAAGNGTQPAQGQAQGHGHKHGKAGLLARAEHGEVTLRGKQHRVVDVQRGKVDAVSATAISVTSEDGFKATYTVNGDTKVRKDRKASAIGSVATGDQVLVVATKSGTTLTATRVVDRAH</sequence>
<accession>W5W502</accession>
<keyword evidence="1" id="KW-0732">Signal</keyword>
<dbReference type="EMBL" id="CP007155">
    <property type="protein sequence ID" value="AHH95845.1"/>
    <property type="molecule type" value="Genomic_DNA"/>
</dbReference>
<keyword evidence="3" id="KW-1185">Reference proteome</keyword>
<dbReference type="HOGENOM" id="CLU_1842514_0_0_11"/>
<gene>
    <name evidence="2" type="ORF">KALB_2477</name>
</gene>
<dbReference type="eggNOG" id="ENOG5033C0U">
    <property type="taxonomic scope" value="Bacteria"/>
</dbReference>
<dbReference type="STRING" id="1449976.KALB_2477"/>
<evidence type="ECO:0000313" key="3">
    <source>
        <dbReference type="Proteomes" id="UP000019225"/>
    </source>
</evidence>
<organism evidence="2 3">
    <name type="scientific">Kutzneria albida DSM 43870</name>
    <dbReference type="NCBI Taxonomy" id="1449976"/>
    <lineage>
        <taxon>Bacteria</taxon>
        <taxon>Bacillati</taxon>
        <taxon>Actinomycetota</taxon>
        <taxon>Actinomycetes</taxon>
        <taxon>Pseudonocardiales</taxon>
        <taxon>Pseudonocardiaceae</taxon>
        <taxon>Kutzneria</taxon>
    </lineage>
</organism>
<protein>
    <recommendedName>
        <fullName evidence="4">DUF5666 domain-containing protein</fullName>
    </recommendedName>
</protein>
<evidence type="ECO:0008006" key="4">
    <source>
        <dbReference type="Google" id="ProtNLM"/>
    </source>
</evidence>
<dbReference type="KEGG" id="kal:KALB_2477"/>